<dbReference type="InterPro" id="IPR036291">
    <property type="entry name" value="NAD(P)-bd_dom_sf"/>
</dbReference>
<evidence type="ECO:0000259" key="1">
    <source>
        <dbReference type="Pfam" id="PF05368"/>
    </source>
</evidence>
<dbReference type="InterPro" id="IPR051604">
    <property type="entry name" value="Ergot_Alk_Oxidoreductase"/>
</dbReference>
<comment type="caution">
    <text evidence="2">The sequence shown here is derived from an EMBL/GenBank/DDBJ whole genome shotgun (WGS) entry which is preliminary data.</text>
</comment>
<dbReference type="RefSeq" id="WP_157334820.1">
    <property type="nucleotide sequence ID" value="NZ_RHLK01000003.1"/>
</dbReference>
<organism evidence="2 3">
    <name type="scientific">Paenibacillus lutrae</name>
    <dbReference type="NCBI Taxonomy" id="2078573"/>
    <lineage>
        <taxon>Bacteria</taxon>
        <taxon>Bacillati</taxon>
        <taxon>Bacillota</taxon>
        <taxon>Bacilli</taxon>
        <taxon>Bacillales</taxon>
        <taxon>Paenibacillaceae</taxon>
        <taxon>Paenibacillus</taxon>
    </lineage>
</organism>
<dbReference type="AlphaFoldDB" id="A0A7X3FH63"/>
<name>A0A7X3FH63_9BACL</name>
<dbReference type="InterPro" id="IPR008030">
    <property type="entry name" value="NmrA-like"/>
</dbReference>
<dbReference type="Pfam" id="PF05368">
    <property type="entry name" value="NmrA"/>
    <property type="match status" value="1"/>
</dbReference>
<dbReference type="Proteomes" id="UP000490800">
    <property type="component" value="Unassembled WGS sequence"/>
</dbReference>
<dbReference type="OrthoDB" id="339107at2"/>
<gene>
    <name evidence="2" type="ORF">EDM21_09245</name>
</gene>
<proteinExistence type="predicted"/>
<evidence type="ECO:0000313" key="3">
    <source>
        <dbReference type="Proteomes" id="UP000490800"/>
    </source>
</evidence>
<accession>A0A7X3FH63</accession>
<dbReference type="EMBL" id="RHLK01000003">
    <property type="protein sequence ID" value="MVO99715.1"/>
    <property type="molecule type" value="Genomic_DNA"/>
</dbReference>
<keyword evidence="3" id="KW-1185">Reference proteome</keyword>
<dbReference type="Gene3D" id="3.40.50.720">
    <property type="entry name" value="NAD(P)-binding Rossmann-like Domain"/>
    <property type="match status" value="1"/>
</dbReference>
<dbReference type="Gene3D" id="3.90.25.10">
    <property type="entry name" value="UDP-galactose 4-epimerase, domain 1"/>
    <property type="match status" value="1"/>
</dbReference>
<reference evidence="2 3" key="1">
    <citation type="journal article" date="2019" name="Microorganisms">
        <title>Paenibacillus lutrae sp. nov., A Chitinolytic Species Isolated from A River Otter in Castril Natural Park, Granada, Spain.</title>
        <authorList>
            <person name="Rodriguez M."/>
            <person name="Reina J.C."/>
            <person name="Bejar V."/>
            <person name="Llamas I."/>
        </authorList>
    </citation>
    <scope>NUCLEOTIDE SEQUENCE [LARGE SCALE GENOMIC DNA]</scope>
    <source>
        <strain evidence="2 3">N10</strain>
    </source>
</reference>
<feature type="domain" description="NmrA-like" evidence="1">
    <location>
        <begin position="2"/>
        <end position="214"/>
    </location>
</feature>
<sequence>MTILVTGATGNVGRHVVHQLVQSGQQVRALTRNPAAAKDVLPGGIEHVYGDLTAPDTLASAMQGVKGIYLMTSSGGGVPLQTGDDIIDLAVKAGVQRVTILWSGVKGTVEQAAEASDLEWTHIQPYCEFMSNTLSWAQSIRTASVVQEPFANSLNAIVHEADVGSVAVAALTETGHAGKTYTLTGPEALTPRDKVNIIAAALSRDIRFDELTKLQARERLKKTGVSDEMIDYVHNWHVNLPEEAYNVVPTVKEVTRRDARTFAQWVAEHLDVFS</sequence>
<dbReference type="SUPFAM" id="SSF51735">
    <property type="entry name" value="NAD(P)-binding Rossmann-fold domains"/>
    <property type="match status" value="1"/>
</dbReference>
<protein>
    <submittedName>
        <fullName evidence="2">NAD(P)H-binding protein</fullName>
    </submittedName>
</protein>
<dbReference type="PANTHER" id="PTHR43162">
    <property type="match status" value="1"/>
</dbReference>
<evidence type="ECO:0000313" key="2">
    <source>
        <dbReference type="EMBL" id="MVO99715.1"/>
    </source>
</evidence>
<dbReference type="PANTHER" id="PTHR43162:SF1">
    <property type="entry name" value="PRESTALK A DIFFERENTIATION PROTEIN A"/>
    <property type="match status" value="1"/>
</dbReference>